<keyword evidence="2" id="KW-1185">Reference proteome</keyword>
<comment type="caution">
    <text evidence="1">The sequence shown here is derived from an EMBL/GenBank/DDBJ whole genome shotgun (WGS) entry which is preliminary data.</text>
</comment>
<protein>
    <submittedName>
        <fullName evidence="1">Uncharacterized protein</fullName>
    </submittedName>
</protein>
<reference evidence="2" key="1">
    <citation type="journal article" date="2019" name="Int. J. Syst. Evol. Microbiol.">
        <title>The Global Catalogue of Microorganisms (GCM) 10K type strain sequencing project: providing services to taxonomists for standard genome sequencing and annotation.</title>
        <authorList>
            <consortium name="The Broad Institute Genomics Platform"/>
            <consortium name="The Broad Institute Genome Sequencing Center for Infectious Disease"/>
            <person name="Wu L."/>
            <person name="Ma J."/>
        </authorList>
    </citation>
    <scope>NUCLEOTIDE SEQUENCE [LARGE SCALE GENOMIC DNA]</scope>
    <source>
        <strain evidence="2">NBRC 105857</strain>
    </source>
</reference>
<dbReference type="EMBL" id="BSOJ01000015">
    <property type="protein sequence ID" value="GLR26686.1"/>
    <property type="molecule type" value="Genomic_DNA"/>
</dbReference>
<organism evidence="1 2">
    <name type="scientific">Limnobacter litoralis</name>
    <dbReference type="NCBI Taxonomy" id="481366"/>
    <lineage>
        <taxon>Bacteria</taxon>
        <taxon>Pseudomonadati</taxon>
        <taxon>Pseudomonadota</taxon>
        <taxon>Betaproteobacteria</taxon>
        <taxon>Burkholderiales</taxon>
        <taxon>Burkholderiaceae</taxon>
        <taxon>Limnobacter</taxon>
    </lineage>
</organism>
<gene>
    <name evidence="1" type="ORF">GCM10007875_17760</name>
</gene>
<dbReference type="Proteomes" id="UP001156664">
    <property type="component" value="Unassembled WGS sequence"/>
</dbReference>
<name>A0ABQ5YS19_9BURK</name>
<sequence length="72" mass="8013">MVSRHVFFGVNGVYRALGNAHGAIDALIWVDDQKVWAFTEAIDWANVYTVGVFAFDARLGHYVCHDSVGRLS</sequence>
<evidence type="ECO:0000313" key="1">
    <source>
        <dbReference type="EMBL" id="GLR26686.1"/>
    </source>
</evidence>
<proteinExistence type="predicted"/>
<evidence type="ECO:0000313" key="2">
    <source>
        <dbReference type="Proteomes" id="UP001156664"/>
    </source>
</evidence>
<accession>A0ABQ5YS19</accession>